<keyword evidence="1" id="KW-0812">Transmembrane</keyword>
<feature type="transmembrane region" description="Helical" evidence="1">
    <location>
        <begin position="6"/>
        <end position="29"/>
    </location>
</feature>
<dbReference type="InterPro" id="IPR053150">
    <property type="entry name" value="Teicoplanin_resist-assoc"/>
</dbReference>
<comment type="caution">
    <text evidence="3">The sequence shown here is derived from an EMBL/GenBank/DDBJ whole genome shotgun (WGS) entry which is preliminary data.</text>
</comment>
<dbReference type="Proteomes" id="UP000274909">
    <property type="component" value="Unassembled WGS sequence"/>
</dbReference>
<accession>A0A433JWV6</accession>
<evidence type="ECO:0000313" key="3">
    <source>
        <dbReference type="EMBL" id="RUR03485.1"/>
    </source>
</evidence>
<gene>
    <name evidence="3" type="ORF">ELQ94_02800</name>
</gene>
<dbReference type="InterPro" id="IPR006976">
    <property type="entry name" value="VanZ-like"/>
</dbReference>
<dbReference type="EMBL" id="RZGZ01000001">
    <property type="protein sequence ID" value="RUR03485.1"/>
    <property type="molecule type" value="Genomic_DNA"/>
</dbReference>
<sequence>MSEWGRQAIIGVFGGGGVFVAVFVPILILQYRRYGRVSVGRLVGAAALSIYAVALLAYTFLPLPDSRAACLSGGIPAQLSPFAVVDDIATDVRDHGTSALLTGRATLQFAFNVLLFVPLGVIARRYFTFGIASATLLGLATSFVIEATQYTGIWGLYSCAYRVSDVDDLIANTSGALVGALIAPAVLWWMPRSSELRSGRLEARPVTVWRRWAGMIVDLLAFSAVSTTIAMAISSIRLLSGDDAAATPLESVVAAVAAGLLVFLLPALVGSGASIGQRIVWLEPVRAGVAHVPLGRRLVRALSSGGAYTVSVAVGSGAVADVAWSLVLLAVQLAATGLVIAAVVSVPVTRGRRGLSGVLAGTELIDARGPHPSVPDSPSRVEVP</sequence>
<feature type="transmembrane region" description="Helical" evidence="1">
    <location>
        <begin position="41"/>
        <end position="61"/>
    </location>
</feature>
<dbReference type="AlphaFoldDB" id="A0A433JWV6"/>
<feature type="transmembrane region" description="Helical" evidence="1">
    <location>
        <begin position="105"/>
        <end position="123"/>
    </location>
</feature>
<reference evidence="3 4" key="1">
    <citation type="submission" date="2018-12" db="EMBL/GenBank/DDBJ databases">
        <authorList>
            <person name="Li F."/>
        </authorList>
    </citation>
    <scope>NUCLEOTIDE SEQUENCE [LARGE SCALE GENOMIC DNA]</scope>
    <source>
        <strain evidence="3 4">EGI 6500705</strain>
    </source>
</reference>
<dbReference type="OrthoDB" id="4822551at2"/>
<feature type="transmembrane region" description="Helical" evidence="1">
    <location>
        <begin position="322"/>
        <end position="346"/>
    </location>
</feature>
<dbReference type="PANTHER" id="PTHR36834:SF1">
    <property type="entry name" value="INTEGRAL MEMBRANE PROTEIN"/>
    <property type="match status" value="1"/>
</dbReference>
<dbReference type="RefSeq" id="WP_127046923.1">
    <property type="nucleotide sequence ID" value="NZ_RZGZ01000001.1"/>
</dbReference>
<feature type="transmembrane region" description="Helical" evidence="1">
    <location>
        <begin position="135"/>
        <end position="157"/>
    </location>
</feature>
<evidence type="ECO:0000256" key="1">
    <source>
        <dbReference type="SAM" id="Phobius"/>
    </source>
</evidence>
<dbReference type="PANTHER" id="PTHR36834">
    <property type="entry name" value="MEMBRANE PROTEIN-RELATED"/>
    <property type="match status" value="1"/>
</dbReference>
<dbReference type="Pfam" id="PF04892">
    <property type="entry name" value="VanZ"/>
    <property type="match status" value="1"/>
</dbReference>
<organism evidence="3 4">
    <name type="scientific">Labedella endophytica</name>
    <dbReference type="NCBI Taxonomy" id="1523160"/>
    <lineage>
        <taxon>Bacteria</taxon>
        <taxon>Bacillati</taxon>
        <taxon>Actinomycetota</taxon>
        <taxon>Actinomycetes</taxon>
        <taxon>Micrococcales</taxon>
        <taxon>Microbacteriaceae</taxon>
        <taxon>Labedella</taxon>
    </lineage>
</organism>
<evidence type="ECO:0000259" key="2">
    <source>
        <dbReference type="Pfam" id="PF04892"/>
    </source>
</evidence>
<keyword evidence="4" id="KW-1185">Reference proteome</keyword>
<feature type="domain" description="VanZ-like" evidence="2">
    <location>
        <begin position="50"/>
        <end position="184"/>
    </location>
</feature>
<feature type="transmembrane region" description="Helical" evidence="1">
    <location>
        <begin position="169"/>
        <end position="191"/>
    </location>
</feature>
<keyword evidence="1" id="KW-0472">Membrane</keyword>
<keyword evidence="1" id="KW-1133">Transmembrane helix</keyword>
<proteinExistence type="predicted"/>
<feature type="transmembrane region" description="Helical" evidence="1">
    <location>
        <begin position="212"/>
        <end position="233"/>
    </location>
</feature>
<evidence type="ECO:0000313" key="4">
    <source>
        <dbReference type="Proteomes" id="UP000274909"/>
    </source>
</evidence>
<feature type="transmembrane region" description="Helical" evidence="1">
    <location>
        <begin position="297"/>
        <end position="316"/>
    </location>
</feature>
<feature type="transmembrane region" description="Helical" evidence="1">
    <location>
        <begin position="253"/>
        <end position="276"/>
    </location>
</feature>
<protein>
    <submittedName>
        <fullName evidence="3">VanZ family protein</fullName>
    </submittedName>
</protein>
<name>A0A433JWV6_9MICO</name>